<dbReference type="RefSeq" id="WP_002575125.1">
    <property type="nucleotide sequence ID" value="NZ_BAABZS010000001.1"/>
</dbReference>
<dbReference type="PANTHER" id="PTHR32308">
    <property type="entry name" value="LYASE BETA SUBUNIT, PUTATIVE (AFU_ORTHOLOGUE AFUA_4G13030)-RELATED"/>
    <property type="match status" value="1"/>
</dbReference>
<dbReference type="EC" id="4.1.3.6" evidence="7"/>
<evidence type="ECO:0000256" key="4">
    <source>
        <dbReference type="PIRSR" id="PIRSR015582-1"/>
    </source>
</evidence>
<evidence type="ECO:0000256" key="2">
    <source>
        <dbReference type="ARBA" id="ARBA00022723"/>
    </source>
</evidence>
<dbReference type="InterPro" id="IPR005000">
    <property type="entry name" value="Aldolase/citrate-lyase_domain"/>
</dbReference>
<dbReference type="PIRSF" id="PIRSF015582">
    <property type="entry name" value="Cit_lyase_B"/>
    <property type="match status" value="1"/>
</dbReference>
<dbReference type="PANTHER" id="PTHR32308:SF10">
    <property type="entry name" value="CITRATE LYASE SUBUNIT BETA"/>
    <property type="match status" value="1"/>
</dbReference>
<dbReference type="SUPFAM" id="SSF51621">
    <property type="entry name" value="Phosphoenolpyruvate/pyruvate domain"/>
    <property type="match status" value="1"/>
</dbReference>
<feature type="binding site" evidence="5">
    <location>
        <position position="127"/>
    </location>
    <ligand>
        <name>Mg(2+)</name>
        <dbReference type="ChEBI" id="CHEBI:18420"/>
    </ligand>
</feature>
<comment type="cofactor">
    <cofactor evidence="1">
        <name>Mg(2+)</name>
        <dbReference type="ChEBI" id="CHEBI:18420"/>
    </cofactor>
</comment>
<organism evidence="7">
    <name type="scientific">Enterocloster bolteae</name>
    <dbReference type="NCBI Taxonomy" id="208479"/>
    <lineage>
        <taxon>Bacteria</taxon>
        <taxon>Bacillati</taxon>
        <taxon>Bacillota</taxon>
        <taxon>Clostridia</taxon>
        <taxon>Lachnospirales</taxon>
        <taxon>Lachnospiraceae</taxon>
        <taxon>Enterocloster</taxon>
    </lineage>
</organism>
<accession>A0A6N2SB28</accession>
<evidence type="ECO:0000256" key="5">
    <source>
        <dbReference type="PIRSR" id="PIRSR015582-2"/>
    </source>
</evidence>
<feature type="domain" description="HpcH/HpaI aldolase/citrate lyase" evidence="6">
    <location>
        <begin position="3"/>
        <end position="222"/>
    </location>
</feature>
<dbReference type="GO" id="GO:0008815">
    <property type="term" value="F:citrate (pro-3S)-lyase activity"/>
    <property type="evidence" value="ECO:0007669"/>
    <property type="project" value="UniProtKB-EC"/>
</dbReference>
<keyword evidence="7" id="KW-0456">Lyase</keyword>
<evidence type="ECO:0000313" key="7">
    <source>
        <dbReference type="EMBL" id="VYS90134.1"/>
    </source>
</evidence>
<protein>
    <submittedName>
        <fullName evidence="7">Citrate lyase subunit beta</fullName>
        <ecNumber evidence="7">4.1.3.6</ecNumber>
    </submittedName>
</protein>
<gene>
    <name evidence="7" type="primary">citE_1</name>
    <name evidence="7" type="ORF">CBLFYP116_01091</name>
</gene>
<proteinExistence type="predicted"/>
<feature type="binding site" evidence="4">
    <location>
        <position position="64"/>
    </location>
    <ligand>
        <name>substrate</name>
    </ligand>
</feature>
<name>A0A6N2SB28_9FIRM</name>
<feature type="binding site" evidence="5">
    <location>
        <position position="154"/>
    </location>
    <ligand>
        <name>Mg(2+)</name>
        <dbReference type="ChEBI" id="CHEBI:18420"/>
    </ligand>
</feature>
<dbReference type="GeneID" id="23112912"/>
<dbReference type="Gene3D" id="3.20.20.60">
    <property type="entry name" value="Phosphoenolpyruvate-binding domains"/>
    <property type="match status" value="1"/>
</dbReference>
<dbReference type="InterPro" id="IPR015813">
    <property type="entry name" value="Pyrv/PenolPyrv_kinase-like_dom"/>
</dbReference>
<keyword evidence="2 5" id="KW-0479">Metal-binding</keyword>
<evidence type="ECO:0000256" key="1">
    <source>
        <dbReference type="ARBA" id="ARBA00001946"/>
    </source>
</evidence>
<evidence type="ECO:0000259" key="6">
    <source>
        <dbReference type="Pfam" id="PF03328"/>
    </source>
</evidence>
<dbReference type="GO" id="GO:0006107">
    <property type="term" value="P:oxaloacetate metabolic process"/>
    <property type="evidence" value="ECO:0007669"/>
    <property type="project" value="TreeGrafter"/>
</dbReference>
<keyword evidence="3 5" id="KW-0460">Magnesium</keyword>
<sequence>MRRTMLFLPGNNPNMIMNGGLLGADSIIFDLEDAVAPDQKDAARILVKSALRSLDFGGCEIIIRMNALDTPYWEEDIEEMVPLGPSAIMPTKVSDGNYIRKLEQKITETEEKNGMDVGKIKLIPLLETAMGIEHAYDIAIASPRMEALYLGAEDLTADLRCERTKEGAEILYARGRLVCAARAAGIEAYDTPFTDVEDMEGLRSDARFAKGLGYTGKAVINPRHVEDVNCIFSPSDKEIRYAREVFGAIREAKRQGKGAISLRGKMIDAPIAQRAKLVLEAASELKGVNYFE</sequence>
<dbReference type="EMBL" id="CACRTF010000009">
    <property type="protein sequence ID" value="VYS90134.1"/>
    <property type="molecule type" value="Genomic_DNA"/>
</dbReference>
<feature type="binding site" evidence="4">
    <location>
        <position position="127"/>
    </location>
    <ligand>
        <name>substrate</name>
    </ligand>
</feature>
<evidence type="ECO:0000256" key="3">
    <source>
        <dbReference type="ARBA" id="ARBA00022842"/>
    </source>
</evidence>
<dbReference type="InterPro" id="IPR040442">
    <property type="entry name" value="Pyrv_kinase-like_dom_sf"/>
</dbReference>
<dbReference type="Pfam" id="PF03328">
    <property type="entry name" value="HpcH_HpaI"/>
    <property type="match status" value="1"/>
</dbReference>
<dbReference type="GO" id="GO:0000287">
    <property type="term" value="F:magnesium ion binding"/>
    <property type="evidence" value="ECO:0007669"/>
    <property type="project" value="TreeGrafter"/>
</dbReference>
<dbReference type="InterPro" id="IPR011206">
    <property type="entry name" value="Citrate_lyase_beta/mcl1/mcl2"/>
</dbReference>
<dbReference type="AlphaFoldDB" id="A0A6N2SB28"/>
<reference evidence="7" key="1">
    <citation type="submission" date="2019-11" db="EMBL/GenBank/DDBJ databases">
        <authorList>
            <person name="Feng L."/>
        </authorList>
    </citation>
    <scope>NUCLEOTIDE SEQUENCE</scope>
    <source>
        <strain evidence="7">CbolteaeLFYP116</strain>
    </source>
</reference>